<dbReference type="AlphaFoldDB" id="C0BCW0"/>
<protein>
    <recommendedName>
        <fullName evidence="3">ASCH domain-containing protein</fullName>
    </recommendedName>
</protein>
<dbReference type="SUPFAM" id="SSF88697">
    <property type="entry name" value="PUA domain-like"/>
    <property type="match status" value="1"/>
</dbReference>
<evidence type="ECO:0008006" key="3">
    <source>
        <dbReference type="Google" id="ProtNLM"/>
    </source>
</evidence>
<dbReference type="Proteomes" id="UP000003793">
    <property type="component" value="Unassembled WGS sequence"/>
</dbReference>
<reference evidence="1 2" key="2">
    <citation type="submission" date="2009-03" db="EMBL/GenBank/DDBJ databases">
        <title>Draft genome sequence of Coprococcus comes (ATCC 27758).</title>
        <authorList>
            <person name="Sudarsanam P."/>
            <person name="Ley R."/>
            <person name="Guruge J."/>
            <person name="Turnbaugh P.J."/>
            <person name="Mahowald M."/>
            <person name="Liep D."/>
            <person name="Gordon J."/>
        </authorList>
    </citation>
    <scope>NUCLEOTIDE SEQUENCE [LARGE SCALE GENOMIC DNA]</scope>
    <source>
        <strain evidence="1 2">ATCC 27758</strain>
    </source>
</reference>
<evidence type="ECO:0000313" key="1">
    <source>
        <dbReference type="EMBL" id="EEG88911.1"/>
    </source>
</evidence>
<proteinExistence type="predicted"/>
<evidence type="ECO:0000313" key="2">
    <source>
        <dbReference type="Proteomes" id="UP000003793"/>
    </source>
</evidence>
<organism evidence="1 2">
    <name type="scientific">Coprococcus comes ATCC 27758</name>
    <dbReference type="NCBI Taxonomy" id="470146"/>
    <lineage>
        <taxon>Bacteria</taxon>
        <taxon>Bacillati</taxon>
        <taxon>Bacillota</taxon>
        <taxon>Clostridia</taxon>
        <taxon>Lachnospirales</taxon>
        <taxon>Lachnospiraceae</taxon>
        <taxon>Coprococcus</taxon>
    </lineage>
</organism>
<gene>
    <name evidence="1" type="ORF">COPCOM_03001</name>
</gene>
<comment type="caution">
    <text evidence="1">The sequence shown here is derived from an EMBL/GenBank/DDBJ whole genome shotgun (WGS) entry which is preliminary data.</text>
</comment>
<dbReference type="HOGENOM" id="CLU_135561_1_0_9"/>
<dbReference type="EMBL" id="ABVR01000042">
    <property type="protein sequence ID" value="EEG88911.1"/>
    <property type="molecule type" value="Genomic_DNA"/>
</dbReference>
<name>C0BCW0_9FIRM</name>
<dbReference type="Gene3D" id="2.30.130.30">
    <property type="entry name" value="Hypothetical protein"/>
    <property type="match status" value="1"/>
</dbReference>
<accession>C0BCW0</accession>
<sequence>MILHINGLSREYILMSIKPHYADLIYTERKRFEYRKRAPKLVDLPILLYETAPVQKVTGIIADWSILQASPEAVWTYSKTHSGLTADRFFGYYEGCDKAVAIRIYSVVPFKDSLELQTLNPELKRPPQSFCYVRSELDLPMKG</sequence>
<reference evidence="1 2" key="1">
    <citation type="submission" date="2009-02" db="EMBL/GenBank/DDBJ databases">
        <authorList>
            <person name="Fulton L."/>
            <person name="Clifton S."/>
            <person name="Fulton B."/>
            <person name="Xu J."/>
            <person name="Minx P."/>
            <person name="Pepin K.H."/>
            <person name="Johnson M."/>
            <person name="Bhonagiri V."/>
            <person name="Nash W.E."/>
            <person name="Mardis E.R."/>
            <person name="Wilson R.K."/>
        </authorList>
    </citation>
    <scope>NUCLEOTIDE SEQUENCE [LARGE SCALE GENOMIC DNA]</scope>
    <source>
        <strain evidence="1 2">ATCC 27758</strain>
    </source>
</reference>
<dbReference type="InterPro" id="IPR015947">
    <property type="entry name" value="PUA-like_sf"/>
</dbReference>